<dbReference type="PIRSF" id="PIRSF006402">
    <property type="entry name" value="UCP006402_thioredoxin"/>
    <property type="match status" value="1"/>
</dbReference>
<gene>
    <name evidence="3" type="ORF">AAG570_005719</name>
</gene>
<comment type="caution">
    <text evidence="3">The sequence shown here is derived from an EMBL/GenBank/DDBJ whole genome shotgun (WGS) entry which is preliminary data.</text>
</comment>
<accession>A0ABD0YGM2</accession>
<evidence type="ECO:0000313" key="3">
    <source>
        <dbReference type="EMBL" id="KAL1116224.1"/>
    </source>
</evidence>
<organism evidence="3 4">
    <name type="scientific">Ranatra chinensis</name>
    <dbReference type="NCBI Taxonomy" id="642074"/>
    <lineage>
        <taxon>Eukaryota</taxon>
        <taxon>Metazoa</taxon>
        <taxon>Ecdysozoa</taxon>
        <taxon>Arthropoda</taxon>
        <taxon>Hexapoda</taxon>
        <taxon>Insecta</taxon>
        <taxon>Pterygota</taxon>
        <taxon>Neoptera</taxon>
        <taxon>Paraneoptera</taxon>
        <taxon>Hemiptera</taxon>
        <taxon>Heteroptera</taxon>
        <taxon>Panheteroptera</taxon>
        <taxon>Nepomorpha</taxon>
        <taxon>Nepidae</taxon>
        <taxon>Ranatrinae</taxon>
        <taxon>Ranatra</taxon>
    </lineage>
</organism>
<protein>
    <recommendedName>
        <fullName evidence="2">Spermatogenesis-associated protein 20-like TRX domain-containing protein</fullName>
    </recommendedName>
</protein>
<dbReference type="InterPro" id="IPR008928">
    <property type="entry name" value="6-hairpin_glycosidase_sf"/>
</dbReference>
<sequence length="755" mass="85025">MASSSRTEKTSTESRFTGEARNRLAQERSPYLLQHATNPVDWYPWGEEAFQKARSEDKLIFLSIGYSTCHWCHVMERESFENKNIASIMNEYFVNVKVDREERPDVDRIYMTFVQAVSGSGGWPMSVFLTPDLKPVAGGTYFPPEDNYGRPGFKSVLLNTAKQWMEQRQKLSATGTKITELLRQTTVFDVGVANQLLAGTTPPGQEVWELCFSQVLDNYEPEFGGFSQAPKFPQGAVLSFLTHLASRERPQSEMGTEARQMLLHTLDKMAAGGINDHIFQGFARYSTDREWHVPHFEKMLYDQAQLSVVYTNAYLLTHNEKYAKTARGILEYVMRDLSHPDGGFYSAEDADSYPTKNSVEKREGAFCVWTHEEVATLIGDRKLEANPKKLLVDLFCAYYTVRPEGNVPPEKDHHREFRNQNVLAVFRPAAKICKEFGLKDEATLDNELAVARKILYDRRLDRPRPHLDNKIITSWNGMMISGFAKAGSALGDDDFTRRAIDAANFVRRYLLLESGKLLRSCYTDLPAGAGIVQIESPIEGFLDDYVCLVRGLLDLYECTLNSDWIEWAERLQMKQDELFWDHGHAGYFSTISGDTNTLFRLKEDHDGAEPCGNSIAAGNLLRLGTILDSVDMMDKAKKLLTSFSGRLTRVPLALPEMTSALMLYNNAPTQVVVTGDPSDSETMALVNIARRSLLVPGLILMVTSGNPDSFLCRRNQSVRKMKKPEGNYQAAFVCRGRTCSLPVTTPADLAALLKL</sequence>
<dbReference type="InterPro" id="IPR004879">
    <property type="entry name" value="Ssp411-like_TRX"/>
</dbReference>
<evidence type="ECO:0000256" key="1">
    <source>
        <dbReference type="SAM" id="MobiDB-lite"/>
    </source>
</evidence>
<dbReference type="InterPro" id="IPR024705">
    <property type="entry name" value="Ssp411"/>
</dbReference>
<dbReference type="SUPFAM" id="SSF52833">
    <property type="entry name" value="Thioredoxin-like"/>
    <property type="match status" value="1"/>
</dbReference>
<proteinExistence type="predicted"/>
<dbReference type="Proteomes" id="UP001558652">
    <property type="component" value="Unassembled WGS sequence"/>
</dbReference>
<dbReference type="CDD" id="cd02955">
    <property type="entry name" value="SSP411"/>
    <property type="match status" value="1"/>
</dbReference>
<dbReference type="InterPro" id="IPR012341">
    <property type="entry name" value="6hp_glycosidase-like_sf"/>
</dbReference>
<dbReference type="AlphaFoldDB" id="A0ABD0YGM2"/>
<dbReference type="Pfam" id="PF03190">
    <property type="entry name" value="Thioredox_DsbH"/>
    <property type="match status" value="1"/>
</dbReference>
<dbReference type="Gene3D" id="1.50.10.10">
    <property type="match status" value="1"/>
</dbReference>
<evidence type="ECO:0000313" key="4">
    <source>
        <dbReference type="Proteomes" id="UP001558652"/>
    </source>
</evidence>
<dbReference type="PANTHER" id="PTHR42899">
    <property type="entry name" value="SPERMATOGENESIS-ASSOCIATED PROTEIN 20"/>
    <property type="match status" value="1"/>
</dbReference>
<dbReference type="Gene3D" id="3.40.30.10">
    <property type="entry name" value="Glutaredoxin"/>
    <property type="match status" value="1"/>
</dbReference>
<evidence type="ECO:0000259" key="2">
    <source>
        <dbReference type="Pfam" id="PF03190"/>
    </source>
</evidence>
<dbReference type="EMBL" id="JBFDAA010000018">
    <property type="protein sequence ID" value="KAL1116224.1"/>
    <property type="molecule type" value="Genomic_DNA"/>
</dbReference>
<dbReference type="SUPFAM" id="SSF48208">
    <property type="entry name" value="Six-hairpin glycosidases"/>
    <property type="match status" value="1"/>
</dbReference>
<dbReference type="InterPro" id="IPR036249">
    <property type="entry name" value="Thioredoxin-like_sf"/>
</dbReference>
<feature type="domain" description="Spermatogenesis-associated protein 20-like TRX" evidence="2">
    <location>
        <begin position="22"/>
        <end position="182"/>
    </location>
</feature>
<dbReference type="PANTHER" id="PTHR42899:SF1">
    <property type="entry name" value="SPERMATOGENESIS-ASSOCIATED PROTEIN 20"/>
    <property type="match status" value="1"/>
</dbReference>
<reference evidence="3 4" key="1">
    <citation type="submission" date="2024-07" db="EMBL/GenBank/DDBJ databases">
        <title>Chromosome-level genome assembly of the water stick insect Ranatra chinensis (Heteroptera: Nepidae).</title>
        <authorList>
            <person name="Liu X."/>
        </authorList>
    </citation>
    <scope>NUCLEOTIDE SEQUENCE [LARGE SCALE GENOMIC DNA]</scope>
    <source>
        <strain evidence="3">Cailab_2021Rc</strain>
        <tissue evidence="3">Muscle</tissue>
    </source>
</reference>
<name>A0ABD0YGM2_9HEMI</name>
<feature type="region of interest" description="Disordered" evidence="1">
    <location>
        <begin position="1"/>
        <end position="20"/>
    </location>
</feature>
<keyword evidence="4" id="KW-1185">Reference proteome</keyword>